<evidence type="ECO:0000313" key="8">
    <source>
        <dbReference type="Proteomes" id="UP000626109"/>
    </source>
</evidence>
<evidence type="ECO:0000256" key="2">
    <source>
        <dbReference type="ARBA" id="ARBA00022692"/>
    </source>
</evidence>
<evidence type="ECO:0000313" key="7">
    <source>
        <dbReference type="EMBL" id="CAE8682800.1"/>
    </source>
</evidence>
<keyword evidence="2 5" id="KW-0812">Transmembrane</keyword>
<keyword evidence="4 5" id="KW-0472">Membrane</keyword>
<evidence type="ECO:0008006" key="10">
    <source>
        <dbReference type="Google" id="ProtNLM"/>
    </source>
</evidence>
<dbReference type="SUPFAM" id="SSF161084">
    <property type="entry name" value="MAPEG domain-like"/>
    <property type="match status" value="1"/>
</dbReference>
<feature type="transmembrane region" description="Helical" evidence="5">
    <location>
        <begin position="20"/>
        <end position="45"/>
    </location>
</feature>
<dbReference type="Proteomes" id="UP000626109">
    <property type="component" value="Unassembled WGS sequence"/>
</dbReference>
<evidence type="ECO:0000256" key="3">
    <source>
        <dbReference type="ARBA" id="ARBA00022989"/>
    </source>
</evidence>
<comment type="caution">
    <text evidence="7">The sequence shown here is derived from an EMBL/GenBank/DDBJ whole genome shotgun (WGS) entry which is preliminary data.</text>
</comment>
<name>A0A813JN60_POLGL</name>
<organism evidence="7 8">
    <name type="scientific">Polarella glacialis</name>
    <name type="common">Dinoflagellate</name>
    <dbReference type="NCBI Taxonomy" id="89957"/>
    <lineage>
        <taxon>Eukaryota</taxon>
        <taxon>Sar</taxon>
        <taxon>Alveolata</taxon>
        <taxon>Dinophyceae</taxon>
        <taxon>Suessiales</taxon>
        <taxon>Suessiaceae</taxon>
        <taxon>Polarella</taxon>
    </lineage>
</organism>
<dbReference type="GO" id="GO:0016020">
    <property type="term" value="C:membrane"/>
    <property type="evidence" value="ECO:0007669"/>
    <property type="project" value="UniProtKB-SubCell"/>
</dbReference>
<evidence type="ECO:0000313" key="9">
    <source>
        <dbReference type="Proteomes" id="UP000654075"/>
    </source>
</evidence>
<keyword evidence="9" id="KW-1185">Reference proteome</keyword>
<evidence type="ECO:0000313" key="6">
    <source>
        <dbReference type="EMBL" id="CAE8616522.1"/>
    </source>
</evidence>
<feature type="transmembrane region" description="Helical" evidence="5">
    <location>
        <begin position="57"/>
        <end position="75"/>
    </location>
</feature>
<dbReference type="OrthoDB" id="411145at2759"/>
<dbReference type="InterPro" id="IPR001129">
    <property type="entry name" value="Membr-assoc_MAPEG"/>
</dbReference>
<evidence type="ECO:0000256" key="1">
    <source>
        <dbReference type="ARBA" id="ARBA00004370"/>
    </source>
</evidence>
<feature type="transmembrane region" description="Helical" evidence="5">
    <location>
        <begin position="187"/>
        <end position="208"/>
    </location>
</feature>
<evidence type="ECO:0000256" key="5">
    <source>
        <dbReference type="SAM" id="Phobius"/>
    </source>
</evidence>
<dbReference type="AlphaFoldDB" id="A0A813JN60"/>
<keyword evidence="3 5" id="KW-1133">Transmembrane helix</keyword>
<dbReference type="InterPro" id="IPR023352">
    <property type="entry name" value="MAPEG-like_dom_sf"/>
</dbReference>
<dbReference type="Gene3D" id="1.20.120.550">
    <property type="entry name" value="Membrane associated eicosanoid/glutathione metabolism-like domain"/>
    <property type="match status" value="1"/>
</dbReference>
<feature type="transmembrane region" description="Helical" evidence="5">
    <location>
        <begin position="145"/>
        <end position="166"/>
    </location>
</feature>
<proteinExistence type="predicted"/>
<evidence type="ECO:0000256" key="4">
    <source>
        <dbReference type="ARBA" id="ARBA00023136"/>
    </source>
</evidence>
<comment type="subcellular location">
    <subcellularLocation>
        <location evidence="1">Membrane</location>
    </subcellularLocation>
</comment>
<dbReference type="EMBL" id="CAJNNV010025892">
    <property type="protein sequence ID" value="CAE8616522.1"/>
    <property type="molecule type" value="Genomic_DNA"/>
</dbReference>
<reference evidence="7" key="1">
    <citation type="submission" date="2021-02" db="EMBL/GenBank/DDBJ databases">
        <authorList>
            <person name="Dougan E. K."/>
            <person name="Rhodes N."/>
            <person name="Thang M."/>
            <person name="Chan C."/>
        </authorList>
    </citation>
    <scope>NUCLEOTIDE SEQUENCE</scope>
</reference>
<gene>
    <name evidence="6" type="ORF">PGLA1383_LOCUS34207</name>
    <name evidence="7" type="ORF">PGLA2088_LOCUS23127</name>
</gene>
<dbReference type="EMBL" id="CAJNNW010026113">
    <property type="protein sequence ID" value="CAE8682800.1"/>
    <property type="molecule type" value="Genomic_DNA"/>
</dbReference>
<sequence length="213" mass="23375">MAEKRESDYNKMGMGSANLYVVYPMFGLVFSVPGIIGACSSLFWASNPSTRAKVSTLANNSMGPLYISLFFYRMFQTMINANLGTARRACAINVPDQQVYKVVGGAADQSLVLMDDEHALFGPFNRAQRALQNLNENLPLLMADFLLTGFVFPWSTSLCAAFNGLFRYIGAVGYTRDRNERTKGNMTAGLFLGAIQGMSMTIGAYATYLELKA</sequence>
<protein>
    <recommendedName>
        <fullName evidence="10">Glutathione transferase</fullName>
    </recommendedName>
</protein>
<dbReference type="Proteomes" id="UP000654075">
    <property type="component" value="Unassembled WGS sequence"/>
</dbReference>
<dbReference type="Pfam" id="PF01124">
    <property type="entry name" value="MAPEG"/>
    <property type="match status" value="1"/>
</dbReference>
<accession>A0A813JN60</accession>